<name>A0A8X8YWE8_SALSN</name>
<dbReference type="EMBL" id="PNBA02000601">
    <property type="protein sequence ID" value="KAG6383383.1"/>
    <property type="molecule type" value="Genomic_DNA"/>
</dbReference>
<dbReference type="Gene3D" id="3.40.50.720">
    <property type="entry name" value="NAD(P)-binding Rossmann-like Domain"/>
    <property type="match status" value="1"/>
</dbReference>
<reference evidence="3" key="2">
    <citation type="submission" date="2020-08" db="EMBL/GenBank/DDBJ databases">
        <title>Plant Genome Project.</title>
        <authorList>
            <person name="Zhang R.-G."/>
        </authorList>
    </citation>
    <scope>NUCLEOTIDE SEQUENCE</scope>
    <source>
        <strain evidence="3">Huo1</strain>
        <tissue evidence="3">Leaf</tissue>
    </source>
</reference>
<dbReference type="PRINTS" id="PR00081">
    <property type="entry name" value="GDHRDH"/>
</dbReference>
<protein>
    <submittedName>
        <fullName evidence="3">Uncharacterized protein</fullName>
    </submittedName>
</protein>
<evidence type="ECO:0000256" key="1">
    <source>
        <dbReference type="ARBA" id="ARBA00006484"/>
    </source>
</evidence>
<dbReference type="PANTHER" id="PTHR43180:SF55">
    <property type="entry name" value="ALCOHOL DEHYDROGENASE-LIKE PROTEIN"/>
    <property type="match status" value="1"/>
</dbReference>
<dbReference type="PANTHER" id="PTHR43180">
    <property type="entry name" value="3-OXOACYL-(ACYL-CARRIER-PROTEIN) REDUCTASE (AFU_ORTHOLOGUE AFUA_6G11210)"/>
    <property type="match status" value="1"/>
</dbReference>
<comment type="similarity">
    <text evidence="1">Belongs to the short-chain dehydrogenases/reductases (SDR) family.</text>
</comment>
<accession>A0A8X8YWE8</accession>
<reference evidence="3" key="1">
    <citation type="submission" date="2018-01" db="EMBL/GenBank/DDBJ databases">
        <authorList>
            <person name="Mao J.F."/>
        </authorList>
    </citation>
    <scope>NUCLEOTIDE SEQUENCE</scope>
    <source>
        <strain evidence="3">Huo1</strain>
        <tissue evidence="3">Leaf</tissue>
    </source>
</reference>
<evidence type="ECO:0000256" key="2">
    <source>
        <dbReference type="ARBA" id="ARBA00023002"/>
    </source>
</evidence>
<proteinExistence type="inferred from homology"/>
<dbReference type="AlphaFoldDB" id="A0A8X8YWE8"/>
<evidence type="ECO:0000313" key="3">
    <source>
        <dbReference type="EMBL" id="KAG6383383.1"/>
    </source>
</evidence>
<evidence type="ECO:0000313" key="4">
    <source>
        <dbReference type="Proteomes" id="UP000298416"/>
    </source>
</evidence>
<comment type="caution">
    <text evidence="3">The sequence shown here is derived from an EMBL/GenBank/DDBJ whole genome shotgun (WGS) entry which is preliminary data.</text>
</comment>
<gene>
    <name evidence="3" type="ORF">SASPL_156867</name>
</gene>
<organism evidence="3">
    <name type="scientific">Salvia splendens</name>
    <name type="common">Scarlet sage</name>
    <dbReference type="NCBI Taxonomy" id="180675"/>
    <lineage>
        <taxon>Eukaryota</taxon>
        <taxon>Viridiplantae</taxon>
        <taxon>Streptophyta</taxon>
        <taxon>Embryophyta</taxon>
        <taxon>Tracheophyta</taxon>
        <taxon>Spermatophyta</taxon>
        <taxon>Magnoliopsida</taxon>
        <taxon>eudicotyledons</taxon>
        <taxon>Gunneridae</taxon>
        <taxon>Pentapetalae</taxon>
        <taxon>asterids</taxon>
        <taxon>lamiids</taxon>
        <taxon>Lamiales</taxon>
        <taxon>Lamiaceae</taxon>
        <taxon>Nepetoideae</taxon>
        <taxon>Mentheae</taxon>
        <taxon>Salviinae</taxon>
        <taxon>Salvia</taxon>
        <taxon>Salvia subgen. Calosphace</taxon>
        <taxon>core Calosphace</taxon>
    </lineage>
</organism>
<dbReference type="InterPro" id="IPR036291">
    <property type="entry name" value="NAD(P)-bd_dom_sf"/>
</dbReference>
<sequence>MLRLLRRSHPKTQIADVVSASITTRFSSAAAAASAHGRRLEGKVALVTGGASGLGKATARAFIQQGARVVSDAVDLAVARHGKLDIMCNIAGIAGRPSRQVSSISTWTSLTGS</sequence>
<keyword evidence="4" id="KW-1185">Reference proteome</keyword>
<dbReference type="SUPFAM" id="SSF51735">
    <property type="entry name" value="NAD(P)-binding Rossmann-fold domains"/>
    <property type="match status" value="1"/>
</dbReference>
<dbReference type="Pfam" id="PF00106">
    <property type="entry name" value="adh_short"/>
    <property type="match status" value="1"/>
</dbReference>
<dbReference type="Proteomes" id="UP000298416">
    <property type="component" value="Unassembled WGS sequence"/>
</dbReference>
<dbReference type="InterPro" id="IPR002347">
    <property type="entry name" value="SDR_fam"/>
</dbReference>
<keyword evidence="2" id="KW-0560">Oxidoreductase</keyword>
<dbReference type="GO" id="GO:0016491">
    <property type="term" value="F:oxidoreductase activity"/>
    <property type="evidence" value="ECO:0007669"/>
    <property type="project" value="UniProtKB-KW"/>
</dbReference>